<organism evidence="1 2">
    <name type="scientific">Popillia japonica</name>
    <name type="common">Japanese beetle</name>
    <dbReference type="NCBI Taxonomy" id="7064"/>
    <lineage>
        <taxon>Eukaryota</taxon>
        <taxon>Metazoa</taxon>
        <taxon>Ecdysozoa</taxon>
        <taxon>Arthropoda</taxon>
        <taxon>Hexapoda</taxon>
        <taxon>Insecta</taxon>
        <taxon>Pterygota</taxon>
        <taxon>Neoptera</taxon>
        <taxon>Endopterygota</taxon>
        <taxon>Coleoptera</taxon>
        <taxon>Polyphaga</taxon>
        <taxon>Scarabaeiformia</taxon>
        <taxon>Scarabaeidae</taxon>
        <taxon>Rutelinae</taxon>
        <taxon>Popillia</taxon>
    </lineage>
</organism>
<evidence type="ECO:0000313" key="1">
    <source>
        <dbReference type="EMBL" id="KAK9710037.1"/>
    </source>
</evidence>
<gene>
    <name evidence="1" type="ORF">QE152_g26282</name>
</gene>
<proteinExistence type="predicted"/>
<protein>
    <submittedName>
        <fullName evidence="1">Uncharacterized protein</fullName>
    </submittedName>
</protein>
<keyword evidence="2" id="KW-1185">Reference proteome</keyword>
<accession>A0AAW1JXD4</accession>
<dbReference type="AlphaFoldDB" id="A0AAW1JXD4"/>
<dbReference type="EMBL" id="JASPKY010000299">
    <property type="protein sequence ID" value="KAK9710037.1"/>
    <property type="molecule type" value="Genomic_DNA"/>
</dbReference>
<reference evidence="1 2" key="1">
    <citation type="journal article" date="2024" name="BMC Genomics">
        <title>De novo assembly and annotation of Popillia japonica's genome with initial clues to its potential as an invasive pest.</title>
        <authorList>
            <person name="Cucini C."/>
            <person name="Boschi S."/>
            <person name="Funari R."/>
            <person name="Cardaioli E."/>
            <person name="Iannotti N."/>
            <person name="Marturano G."/>
            <person name="Paoli F."/>
            <person name="Bruttini M."/>
            <person name="Carapelli A."/>
            <person name="Frati F."/>
            <person name="Nardi F."/>
        </authorList>
    </citation>
    <scope>NUCLEOTIDE SEQUENCE [LARGE SCALE GENOMIC DNA]</scope>
    <source>
        <strain evidence="1">DMR45628</strain>
    </source>
</reference>
<dbReference type="Proteomes" id="UP001458880">
    <property type="component" value="Unassembled WGS sequence"/>
</dbReference>
<evidence type="ECO:0000313" key="2">
    <source>
        <dbReference type="Proteomes" id="UP001458880"/>
    </source>
</evidence>
<comment type="caution">
    <text evidence="1">The sequence shown here is derived from an EMBL/GenBank/DDBJ whole genome shotgun (WGS) entry which is preliminary data.</text>
</comment>
<sequence>MANDFVTSISTIMNDMCPITEIKILHQHANKKWITGHVLELMKRRDEKYKAAIIYDRPAGITGHVLELMKRRDEKYKAAIIYDRPAEWEQYRATRNEVVKTIRSEKEQYFRNILDSNKTNSTKFK</sequence>
<name>A0AAW1JXD4_POPJA</name>